<comment type="similarity">
    <text evidence="2">Belongs to the X(+)/potassium ATPases subunit beta family.</text>
</comment>
<evidence type="ECO:0000256" key="5">
    <source>
        <dbReference type="ARBA" id="ARBA00022989"/>
    </source>
</evidence>
<accession>A0ABN7AAL7</accession>
<keyword evidence="4" id="KW-0735">Signal-anchor</keyword>
<keyword evidence="6" id="KW-0472">Membrane</keyword>
<evidence type="ECO:0000256" key="1">
    <source>
        <dbReference type="ARBA" id="ARBA00004606"/>
    </source>
</evidence>
<evidence type="ECO:0000313" key="8">
    <source>
        <dbReference type="EMBL" id="BES89361.1"/>
    </source>
</evidence>
<comment type="subcellular location">
    <subcellularLocation>
        <location evidence="1">Membrane</location>
        <topology evidence="1">Single-pass type II membrane protein</topology>
    </subcellularLocation>
</comment>
<dbReference type="PANTHER" id="PTHR11523:SF28">
    <property type="entry name" value="NA_K-ATPASE BETA SUBUNIT ISOFORM 4-RELATED"/>
    <property type="match status" value="1"/>
</dbReference>
<reference evidence="8 9" key="1">
    <citation type="submission" date="2023-09" db="EMBL/GenBank/DDBJ databases">
        <title>Nesidiocoris tenuis whole genome shotgun sequence.</title>
        <authorList>
            <person name="Shibata T."/>
            <person name="Shimoda M."/>
            <person name="Kobayashi T."/>
            <person name="Uehara T."/>
        </authorList>
    </citation>
    <scope>NUCLEOTIDE SEQUENCE [LARGE SCALE GENOMIC DNA]</scope>
    <source>
        <strain evidence="8 9">Japan</strain>
    </source>
</reference>
<dbReference type="InterPro" id="IPR000402">
    <property type="entry name" value="Na/K_ATPase_sub_beta"/>
</dbReference>
<dbReference type="Proteomes" id="UP001307889">
    <property type="component" value="Chromosome 1"/>
</dbReference>
<organism evidence="8 9">
    <name type="scientific">Nesidiocoris tenuis</name>
    <dbReference type="NCBI Taxonomy" id="355587"/>
    <lineage>
        <taxon>Eukaryota</taxon>
        <taxon>Metazoa</taxon>
        <taxon>Ecdysozoa</taxon>
        <taxon>Arthropoda</taxon>
        <taxon>Hexapoda</taxon>
        <taxon>Insecta</taxon>
        <taxon>Pterygota</taxon>
        <taxon>Neoptera</taxon>
        <taxon>Paraneoptera</taxon>
        <taxon>Hemiptera</taxon>
        <taxon>Heteroptera</taxon>
        <taxon>Panheteroptera</taxon>
        <taxon>Cimicomorpha</taxon>
        <taxon>Miridae</taxon>
        <taxon>Dicyphina</taxon>
        <taxon>Nesidiocoris</taxon>
    </lineage>
</organism>
<keyword evidence="7" id="KW-0732">Signal</keyword>
<keyword evidence="3" id="KW-0812">Transmembrane</keyword>
<dbReference type="PANTHER" id="PTHR11523">
    <property type="entry name" value="SODIUM/POTASSIUM-DEPENDENT ATPASE BETA SUBUNIT"/>
    <property type="match status" value="1"/>
</dbReference>
<sequence>MMDRRAVFFLTLLALSASEPIKLNHYPHNEDKNDTLIWYNTSLYHAWSHQLDNLIEVYSNPVHTEGRKENLMNCSYTKPPVNGKVCNVPTQHFKPCTVNNHFGYKKGSPCIFLELETDENWKPKFFNSSKSLPKNMPQALKSYVQSAMQVNRKMWQTVWVNCEGETPSDIEFIGPVSYLPQQGIPGYLLSGAGNKGYLPPIIAVHLEAPVHGVVINIECKAWVPSARNESKVAVASTKFQFLIDDN</sequence>
<keyword evidence="5" id="KW-1133">Transmembrane helix</keyword>
<feature type="signal peptide" evidence="7">
    <location>
        <begin position="1"/>
        <end position="18"/>
    </location>
</feature>
<dbReference type="InterPro" id="IPR038702">
    <property type="entry name" value="Na/K_ATPase_sub_beta_sf"/>
</dbReference>
<gene>
    <name evidence="8" type="ORF">NTJ_02169</name>
</gene>
<dbReference type="Pfam" id="PF00287">
    <property type="entry name" value="Na_K-ATPase"/>
    <property type="match status" value="1"/>
</dbReference>
<dbReference type="Gene3D" id="2.60.40.1660">
    <property type="entry name" value="Na, k-atpase alpha subunit"/>
    <property type="match status" value="1"/>
</dbReference>
<protein>
    <submittedName>
        <fullName evidence="8">Sodium potassium-transporting ATPase subunit</fullName>
    </submittedName>
</protein>
<dbReference type="EMBL" id="AP028909">
    <property type="protein sequence ID" value="BES89361.1"/>
    <property type="molecule type" value="Genomic_DNA"/>
</dbReference>
<evidence type="ECO:0000313" key="9">
    <source>
        <dbReference type="Proteomes" id="UP001307889"/>
    </source>
</evidence>
<feature type="chain" id="PRO_5047205479" evidence="7">
    <location>
        <begin position="19"/>
        <end position="246"/>
    </location>
</feature>
<evidence type="ECO:0000256" key="3">
    <source>
        <dbReference type="ARBA" id="ARBA00022692"/>
    </source>
</evidence>
<evidence type="ECO:0000256" key="7">
    <source>
        <dbReference type="SAM" id="SignalP"/>
    </source>
</evidence>
<keyword evidence="9" id="KW-1185">Reference proteome</keyword>
<evidence type="ECO:0000256" key="6">
    <source>
        <dbReference type="ARBA" id="ARBA00023136"/>
    </source>
</evidence>
<evidence type="ECO:0000256" key="4">
    <source>
        <dbReference type="ARBA" id="ARBA00022968"/>
    </source>
</evidence>
<name>A0ABN7AAL7_9HEMI</name>
<evidence type="ECO:0000256" key="2">
    <source>
        <dbReference type="ARBA" id="ARBA00005876"/>
    </source>
</evidence>
<proteinExistence type="inferred from homology"/>